<name>A0A7V3RHX6_UNCW3</name>
<organism evidence="1">
    <name type="scientific">candidate division WOR-3 bacterium</name>
    <dbReference type="NCBI Taxonomy" id="2052148"/>
    <lineage>
        <taxon>Bacteria</taxon>
        <taxon>Bacteria division WOR-3</taxon>
    </lineage>
</organism>
<dbReference type="AlphaFoldDB" id="A0A7V3RHX6"/>
<reference evidence="1" key="1">
    <citation type="journal article" date="2020" name="mSystems">
        <title>Genome- and Community-Level Interaction Insights into Carbon Utilization and Element Cycling Functions of Hydrothermarchaeota in Hydrothermal Sediment.</title>
        <authorList>
            <person name="Zhou Z."/>
            <person name="Liu Y."/>
            <person name="Xu W."/>
            <person name="Pan J."/>
            <person name="Luo Z.H."/>
            <person name="Li M."/>
        </authorList>
    </citation>
    <scope>NUCLEOTIDE SEQUENCE [LARGE SCALE GENOMIC DNA]</scope>
    <source>
        <strain evidence="1">SpSt-961</strain>
    </source>
</reference>
<gene>
    <name evidence="1" type="ORF">ENX68_05920</name>
</gene>
<protein>
    <submittedName>
        <fullName evidence="1">Uncharacterized protein</fullName>
    </submittedName>
</protein>
<dbReference type="EMBL" id="DTOZ01000153">
    <property type="protein sequence ID" value="HGE78517.1"/>
    <property type="molecule type" value="Genomic_DNA"/>
</dbReference>
<accession>A0A7V3RHX6</accession>
<evidence type="ECO:0000313" key="1">
    <source>
        <dbReference type="EMBL" id="HGE78517.1"/>
    </source>
</evidence>
<proteinExistence type="predicted"/>
<sequence length="114" mass="12727">MRIPIKGRPEIRDGKVIYLTEKGGVIFEGRRSGLRFEERNFFWDAPIIEGYTGNVANLKMSEGGRRGEFLIDTNVVYVPAPNGQYSPSIAFDGKTILWCDKIGEAVLLTSMVQG</sequence>
<comment type="caution">
    <text evidence="1">The sequence shown here is derived from an EMBL/GenBank/DDBJ whole genome shotgun (WGS) entry which is preliminary data.</text>
</comment>